<dbReference type="InterPro" id="IPR036412">
    <property type="entry name" value="HAD-like_sf"/>
</dbReference>
<dbReference type="PANTHER" id="PTHR11048">
    <property type="entry name" value="PRENYLTRANSFERASES"/>
    <property type="match status" value="1"/>
</dbReference>
<dbReference type="AlphaFoldDB" id="A0A6M1TPT4"/>
<dbReference type="Gene3D" id="3.40.50.1000">
    <property type="entry name" value="HAD superfamily/HAD-like"/>
    <property type="match status" value="1"/>
</dbReference>
<feature type="transmembrane region" description="Helical" evidence="6">
    <location>
        <begin position="360"/>
        <end position="378"/>
    </location>
</feature>
<dbReference type="InterPro" id="IPR023214">
    <property type="entry name" value="HAD_sf"/>
</dbReference>
<dbReference type="Pfam" id="PF01040">
    <property type="entry name" value="UbiA"/>
    <property type="match status" value="1"/>
</dbReference>
<gene>
    <name evidence="7" type="ORF">G5V65_15080</name>
</gene>
<dbReference type="SUPFAM" id="SSF56784">
    <property type="entry name" value="HAD-like"/>
    <property type="match status" value="1"/>
</dbReference>
<dbReference type="InterPro" id="IPR000537">
    <property type="entry name" value="UbiA_prenyltransferase"/>
</dbReference>
<keyword evidence="3 6" id="KW-0812">Transmembrane</keyword>
<evidence type="ECO:0000256" key="1">
    <source>
        <dbReference type="ARBA" id="ARBA00004141"/>
    </source>
</evidence>
<keyword evidence="2" id="KW-1003">Cell membrane</keyword>
<organism evidence="7 8">
    <name type="scientific">Paragemmobacter kunshanensis</name>
    <dbReference type="NCBI Taxonomy" id="2583234"/>
    <lineage>
        <taxon>Bacteria</taxon>
        <taxon>Pseudomonadati</taxon>
        <taxon>Pseudomonadota</taxon>
        <taxon>Alphaproteobacteria</taxon>
        <taxon>Rhodobacterales</taxon>
        <taxon>Paracoccaceae</taxon>
        <taxon>Paragemmobacter</taxon>
    </lineage>
</organism>
<dbReference type="GO" id="GO:0009247">
    <property type="term" value="P:glycolipid biosynthetic process"/>
    <property type="evidence" value="ECO:0007669"/>
    <property type="project" value="TreeGrafter"/>
</dbReference>
<accession>A0A6M1TPT4</accession>
<reference evidence="7 8" key="1">
    <citation type="submission" date="2020-02" db="EMBL/GenBank/DDBJ databases">
        <title>Rhodobacter translucens sp. nov., a novel bacterium isolated from activated sludge.</title>
        <authorList>
            <person name="Liu J."/>
        </authorList>
    </citation>
    <scope>NUCLEOTIDE SEQUENCE [LARGE SCALE GENOMIC DNA]</scope>
    <source>
        <strain evidence="7 8">HX-7-19</strain>
    </source>
</reference>
<dbReference type="EMBL" id="JAALFE010000015">
    <property type="protein sequence ID" value="NGQ92219.1"/>
    <property type="molecule type" value="Genomic_DNA"/>
</dbReference>
<evidence type="ECO:0000256" key="2">
    <source>
        <dbReference type="ARBA" id="ARBA00022475"/>
    </source>
</evidence>
<feature type="transmembrane region" description="Helical" evidence="6">
    <location>
        <begin position="439"/>
        <end position="456"/>
    </location>
</feature>
<dbReference type="CDD" id="cd13963">
    <property type="entry name" value="PT_UbiA_2"/>
    <property type="match status" value="1"/>
</dbReference>
<feature type="transmembrane region" description="Helical" evidence="6">
    <location>
        <begin position="477"/>
        <end position="494"/>
    </location>
</feature>
<evidence type="ECO:0000256" key="5">
    <source>
        <dbReference type="ARBA" id="ARBA00023136"/>
    </source>
</evidence>
<keyword evidence="8" id="KW-1185">Reference proteome</keyword>
<dbReference type="PANTHER" id="PTHR11048:SF5">
    <property type="entry name" value="DECAPRENYL-PHOSPHATE PHOSPHORIBOSYLTRANSFERASE"/>
    <property type="match status" value="1"/>
</dbReference>
<keyword evidence="5 6" id="KW-0472">Membrane</keyword>
<sequence>MKNDDTAVRPRAEPAVGGDVGAPVLVVDLDGTLSRTDTLHESLVNLVTRRPAHIPGVIAALLQGKAAFKRKVAQLHVTPGQGLSYDPTVLEILQDARQEGRRTALVSASEQRQVDAVADHLGLFDDAYGTGEASGGRNLGGEAKAEFLVRRYGQKGFDYVGDARTDLSVWSAARIAVTLGAGGALRQAAEAANPNVLHLSPSNGLDRMRALMKALRPHQWSKNVLIFLPMLAAHDVTALPAALAAFVAFCLTASSVYLINDLVDLQADRTHPRKRARPFASGALPISLGVVLAPVLVVLAVLIALIWTPPVFLASLLAYYLVTFAYSFWLKRKALVDVLTLAGLYTARIVAGAAASGVGLSPWMLGFSMFLFLALAAVKRQAELVQQAPGTKPAARGYEAGDLPLLREIALVSGFSAVVVFALYISSEDVLRLYSMPEMLWLICPLLLYWIGRMVLMTHRGWMADDPIVFAARDWPSWLVVLLSVGIVIGAGVWS</sequence>
<dbReference type="Gene3D" id="1.10.357.140">
    <property type="entry name" value="UbiA prenyltransferase"/>
    <property type="match status" value="1"/>
</dbReference>
<feature type="transmembrane region" description="Helical" evidence="6">
    <location>
        <begin position="279"/>
        <end position="305"/>
    </location>
</feature>
<dbReference type="Pfam" id="PF12710">
    <property type="entry name" value="HAD"/>
    <property type="match status" value="1"/>
</dbReference>
<evidence type="ECO:0000256" key="6">
    <source>
        <dbReference type="SAM" id="Phobius"/>
    </source>
</evidence>
<name>A0A6M1TPT4_9RHOB</name>
<feature type="transmembrane region" description="Helical" evidence="6">
    <location>
        <begin position="409"/>
        <end position="427"/>
    </location>
</feature>
<dbReference type="GO" id="GO:0005886">
    <property type="term" value="C:plasma membrane"/>
    <property type="evidence" value="ECO:0007669"/>
    <property type="project" value="TreeGrafter"/>
</dbReference>
<comment type="subcellular location">
    <subcellularLocation>
        <location evidence="1">Membrane</location>
        <topology evidence="1">Multi-pass membrane protein</topology>
    </subcellularLocation>
</comment>
<proteinExistence type="predicted"/>
<keyword evidence="7" id="KW-0808">Transferase</keyword>
<dbReference type="NCBIfam" id="NF006088">
    <property type="entry name" value="PRK08238.1"/>
    <property type="match status" value="1"/>
</dbReference>
<evidence type="ECO:0000256" key="4">
    <source>
        <dbReference type="ARBA" id="ARBA00022989"/>
    </source>
</evidence>
<feature type="transmembrane region" description="Helical" evidence="6">
    <location>
        <begin position="311"/>
        <end position="329"/>
    </location>
</feature>
<evidence type="ECO:0000256" key="3">
    <source>
        <dbReference type="ARBA" id="ARBA00022692"/>
    </source>
</evidence>
<comment type="caution">
    <text evidence="7">The sequence shown here is derived from an EMBL/GenBank/DDBJ whole genome shotgun (WGS) entry which is preliminary data.</text>
</comment>
<evidence type="ECO:0000313" key="7">
    <source>
        <dbReference type="EMBL" id="NGQ92219.1"/>
    </source>
</evidence>
<dbReference type="Proteomes" id="UP000474758">
    <property type="component" value="Unassembled WGS sequence"/>
</dbReference>
<dbReference type="RefSeq" id="WP_165051644.1">
    <property type="nucleotide sequence ID" value="NZ_JAALFE010000015.1"/>
</dbReference>
<dbReference type="InterPro" id="IPR044878">
    <property type="entry name" value="UbiA_sf"/>
</dbReference>
<keyword evidence="4 6" id="KW-1133">Transmembrane helix</keyword>
<evidence type="ECO:0000313" key="8">
    <source>
        <dbReference type="Proteomes" id="UP000474758"/>
    </source>
</evidence>
<dbReference type="InterPro" id="IPR039653">
    <property type="entry name" value="Prenyltransferase"/>
</dbReference>
<feature type="transmembrane region" description="Helical" evidence="6">
    <location>
        <begin position="238"/>
        <end position="259"/>
    </location>
</feature>
<protein>
    <submittedName>
        <fullName evidence="7">UbiA family prenyltransferase</fullName>
    </submittedName>
</protein>
<dbReference type="GO" id="GO:0016765">
    <property type="term" value="F:transferase activity, transferring alkyl or aryl (other than methyl) groups"/>
    <property type="evidence" value="ECO:0007669"/>
    <property type="project" value="InterPro"/>
</dbReference>